<dbReference type="AlphaFoldDB" id="A0A1G1X2Z6"/>
<dbReference type="PANTHER" id="PTHR37946:SF1">
    <property type="entry name" value="SLL1969 PROTEIN"/>
    <property type="match status" value="1"/>
</dbReference>
<protein>
    <recommendedName>
        <fullName evidence="4">AB hydrolase-1 domain-containing protein</fullName>
    </recommendedName>
</protein>
<evidence type="ECO:0008006" key="4">
    <source>
        <dbReference type="Google" id="ProtNLM"/>
    </source>
</evidence>
<dbReference type="Pfam" id="PF02450">
    <property type="entry name" value="LCAT"/>
    <property type="match status" value="1"/>
</dbReference>
<dbReference type="PANTHER" id="PTHR37946">
    <property type="entry name" value="SLL1969 PROTEIN"/>
    <property type="match status" value="1"/>
</dbReference>
<feature type="non-terminal residue" evidence="2">
    <location>
        <position position="304"/>
    </location>
</feature>
<organism evidence="2 3">
    <name type="scientific">Candidatus Andersenbacteria bacterium RIFCSPHIGHO2_12_FULL_45_11</name>
    <dbReference type="NCBI Taxonomy" id="1797281"/>
    <lineage>
        <taxon>Bacteria</taxon>
        <taxon>Candidatus Anderseniibacteriota</taxon>
    </lineage>
</organism>
<dbReference type="SUPFAM" id="SSF53474">
    <property type="entry name" value="alpha/beta-Hydrolases"/>
    <property type="match status" value="1"/>
</dbReference>
<dbReference type="PROSITE" id="PS51257">
    <property type="entry name" value="PROKAR_LIPOPROTEIN"/>
    <property type="match status" value="1"/>
</dbReference>
<feature type="signal peptide" evidence="1">
    <location>
        <begin position="1"/>
        <end position="24"/>
    </location>
</feature>
<evidence type="ECO:0000256" key="1">
    <source>
        <dbReference type="SAM" id="SignalP"/>
    </source>
</evidence>
<gene>
    <name evidence="2" type="ORF">A3D99_02470</name>
</gene>
<proteinExistence type="predicted"/>
<dbReference type="InterPro" id="IPR003386">
    <property type="entry name" value="LACT/PDAT_acylTrfase"/>
</dbReference>
<dbReference type="InterPro" id="IPR029058">
    <property type="entry name" value="AB_hydrolase_fold"/>
</dbReference>
<dbReference type="GO" id="GO:0008374">
    <property type="term" value="F:O-acyltransferase activity"/>
    <property type="evidence" value="ECO:0007669"/>
    <property type="project" value="InterPro"/>
</dbReference>
<sequence length="304" mass="33571">MRVKHILVFSLFVAGCLYSFSAHAFVLIGPPPDPTPTPLPDPCVTFPSSPACRATRDAVVIVPGIVGSYNTGALFADRQVGTWKAVPFNKIYQGLEMRLEAEGYVQDTDLFVAYYDWRQPNAESAQEFLAPIIAEAKQKTRKVDIVAHSMGGLLVQQYIASDEYEEGEIDQFVMLGTPSQGASAAYLPWEGGIFPTTWSLPVRQYMNLIHSSLRVKRSIQDIEPKSYRQIFPSLKELLPVGNYLKQGDTESSSGERNTFLENLIAVRDDLLSSDIEVTTIAGVDNNTLGTVELTGERSDADEEL</sequence>
<comment type="caution">
    <text evidence="2">The sequence shown here is derived from an EMBL/GenBank/DDBJ whole genome shotgun (WGS) entry which is preliminary data.</text>
</comment>
<dbReference type="EMBL" id="MHHR01000014">
    <property type="protein sequence ID" value="OGY34353.1"/>
    <property type="molecule type" value="Genomic_DNA"/>
</dbReference>
<feature type="chain" id="PRO_5009581275" description="AB hydrolase-1 domain-containing protein" evidence="1">
    <location>
        <begin position="25"/>
        <end position="304"/>
    </location>
</feature>
<dbReference type="GO" id="GO:0006629">
    <property type="term" value="P:lipid metabolic process"/>
    <property type="evidence" value="ECO:0007669"/>
    <property type="project" value="InterPro"/>
</dbReference>
<evidence type="ECO:0000313" key="2">
    <source>
        <dbReference type="EMBL" id="OGY34353.1"/>
    </source>
</evidence>
<dbReference type="Proteomes" id="UP000177528">
    <property type="component" value="Unassembled WGS sequence"/>
</dbReference>
<keyword evidence="1" id="KW-0732">Signal</keyword>
<reference evidence="2 3" key="1">
    <citation type="journal article" date="2016" name="Nat. Commun.">
        <title>Thousands of microbial genomes shed light on interconnected biogeochemical processes in an aquifer system.</title>
        <authorList>
            <person name="Anantharaman K."/>
            <person name="Brown C.T."/>
            <person name="Hug L.A."/>
            <person name="Sharon I."/>
            <person name="Castelle C.J."/>
            <person name="Probst A.J."/>
            <person name="Thomas B.C."/>
            <person name="Singh A."/>
            <person name="Wilkins M.J."/>
            <person name="Karaoz U."/>
            <person name="Brodie E.L."/>
            <person name="Williams K.H."/>
            <person name="Hubbard S.S."/>
            <person name="Banfield J.F."/>
        </authorList>
    </citation>
    <scope>NUCLEOTIDE SEQUENCE [LARGE SCALE GENOMIC DNA]</scope>
</reference>
<name>A0A1G1X2Z6_9BACT</name>
<accession>A0A1G1X2Z6</accession>
<dbReference type="Gene3D" id="3.40.50.1820">
    <property type="entry name" value="alpha/beta hydrolase"/>
    <property type="match status" value="1"/>
</dbReference>
<evidence type="ECO:0000313" key="3">
    <source>
        <dbReference type="Proteomes" id="UP000177528"/>
    </source>
</evidence>